<feature type="compositionally biased region" description="Pro residues" evidence="13">
    <location>
        <begin position="357"/>
        <end position="366"/>
    </location>
</feature>
<dbReference type="InterPro" id="IPR014347">
    <property type="entry name" value="Tautomerase/MIF_sf"/>
</dbReference>
<evidence type="ECO:0000256" key="3">
    <source>
        <dbReference type="ARBA" id="ARBA00022514"/>
    </source>
</evidence>
<proteinExistence type="inferred from homology"/>
<evidence type="ECO:0000256" key="6">
    <source>
        <dbReference type="ARBA" id="ARBA00036735"/>
    </source>
</evidence>
<comment type="subcellular location">
    <subcellularLocation>
        <location evidence="1">Secreted</location>
    </subcellularLocation>
</comment>
<dbReference type="PANTHER" id="PTHR11954">
    <property type="entry name" value="D-DOPACHROME DECARBOXYLASE"/>
    <property type="match status" value="1"/>
</dbReference>
<keyword evidence="15" id="KW-1185">Reference proteome</keyword>
<dbReference type="InterPro" id="IPR001398">
    <property type="entry name" value="Macrophage_inhib_fac"/>
</dbReference>
<dbReference type="GO" id="GO:0050178">
    <property type="term" value="F:phenylpyruvate tautomerase activity"/>
    <property type="evidence" value="ECO:0007669"/>
    <property type="project" value="UniProtKB-EC"/>
</dbReference>
<evidence type="ECO:0000313" key="14">
    <source>
        <dbReference type="EMBL" id="OCK81618.1"/>
    </source>
</evidence>
<feature type="region of interest" description="Disordered" evidence="13">
    <location>
        <begin position="247"/>
        <end position="383"/>
    </location>
</feature>
<name>A0A8E2JGG5_9PEZI</name>
<evidence type="ECO:0000256" key="9">
    <source>
        <dbReference type="ARBA" id="ARBA00039086"/>
    </source>
</evidence>
<dbReference type="GO" id="GO:0004167">
    <property type="term" value="F:dopachrome isomerase activity"/>
    <property type="evidence" value="ECO:0007669"/>
    <property type="project" value="UniProtKB-EC"/>
</dbReference>
<gene>
    <name evidence="14" type="ORF">K432DRAFT_295092</name>
</gene>
<feature type="region of interest" description="Disordered" evidence="13">
    <location>
        <begin position="1"/>
        <end position="100"/>
    </location>
</feature>
<dbReference type="Proteomes" id="UP000250266">
    <property type="component" value="Unassembled WGS sequence"/>
</dbReference>
<sequence length="383" mass="42075">MSESRTSTSTSSANAFPRPAGATLLVPDQYSDQLSPARSTFSFEDSPKSPPQADSGSERHFDHSKITRAIDHGAPGEKKGIDATGQRSHNYSSRRRTQFYEEQFQYKDTTGSARERVTKDSPVIAELRTNVIIKDEYTLVTDLSYHLSTRYQRPESSIMITVNHSACLLLGGSFEPAYILTVTALPVQIQPTTNKRNAALIQSFMSDSLGVTPDRGIIKFQTIPEENMAINGRTILGEIERLEKRQAEENGTSLKHALTKGSRRSVVMKSKSSIQLSRSSSKANGRSATTQQVPPSPGIFESGFADGEKAGLPESNHLSELSPVDRKMNRTPSTHASKQKKPTKTTGSTTTTTPRSLQPPPIPEDAPIPKIGKRKSFIAIFRR</sequence>
<evidence type="ECO:0000256" key="11">
    <source>
        <dbReference type="ARBA" id="ARBA00041912"/>
    </source>
</evidence>
<organism evidence="14 15">
    <name type="scientific">Lepidopterella palustris CBS 459.81</name>
    <dbReference type="NCBI Taxonomy" id="1314670"/>
    <lineage>
        <taxon>Eukaryota</taxon>
        <taxon>Fungi</taxon>
        <taxon>Dikarya</taxon>
        <taxon>Ascomycota</taxon>
        <taxon>Pezizomycotina</taxon>
        <taxon>Dothideomycetes</taxon>
        <taxon>Pleosporomycetidae</taxon>
        <taxon>Mytilinidiales</taxon>
        <taxon>Argynnaceae</taxon>
        <taxon>Lepidopterella</taxon>
    </lineage>
</organism>
<keyword evidence="5" id="KW-0413">Isomerase</keyword>
<comment type="similarity">
    <text evidence="2">Belongs to the MIF family.</text>
</comment>
<feature type="compositionally biased region" description="Low complexity" evidence="13">
    <location>
        <begin position="1"/>
        <end position="12"/>
    </location>
</feature>
<evidence type="ECO:0000313" key="15">
    <source>
        <dbReference type="Proteomes" id="UP000250266"/>
    </source>
</evidence>
<dbReference type="EC" id="5.3.2.1" evidence="9"/>
<feature type="compositionally biased region" description="Polar residues" evidence="13">
    <location>
        <begin position="283"/>
        <end position="293"/>
    </location>
</feature>
<evidence type="ECO:0000256" key="8">
    <source>
        <dbReference type="ARBA" id="ARBA00038932"/>
    </source>
</evidence>
<dbReference type="GO" id="GO:0005576">
    <property type="term" value="C:extracellular region"/>
    <property type="evidence" value="ECO:0007669"/>
    <property type="project" value="UniProtKB-SubCell"/>
</dbReference>
<comment type="catalytic activity">
    <reaction evidence="7">
        <text>L-dopachrome = 5,6-dihydroxyindole-2-carboxylate</text>
        <dbReference type="Rhea" id="RHEA:13041"/>
        <dbReference type="ChEBI" id="CHEBI:16875"/>
        <dbReference type="ChEBI" id="CHEBI:57509"/>
        <dbReference type="EC" id="5.3.3.12"/>
    </reaction>
</comment>
<dbReference type="Pfam" id="PF01187">
    <property type="entry name" value="MIF"/>
    <property type="match status" value="1"/>
</dbReference>
<dbReference type="Gene3D" id="3.30.429.10">
    <property type="entry name" value="Macrophage Migration Inhibitory Factor"/>
    <property type="match status" value="1"/>
</dbReference>
<evidence type="ECO:0000256" key="4">
    <source>
        <dbReference type="ARBA" id="ARBA00022525"/>
    </source>
</evidence>
<evidence type="ECO:0000256" key="12">
    <source>
        <dbReference type="ARBA" id="ARBA00042730"/>
    </source>
</evidence>
<protein>
    <recommendedName>
        <fullName evidence="12">L-dopachrome isomerase</fullName>
        <ecNumber evidence="9">5.3.2.1</ecNumber>
        <ecNumber evidence="8">5.3.3.12</ecNumber>
    </recommendedName>
    <alternativeName>
        <fullName evidence="10">L-dopachrome tautomerase</fullName>
    </alternativeName>
    <alternativeName>
        <fullName evidence="11">Phenylpyruvate tautomerase</fullName>
    </alternativeName>
</protein>
<dbReference type="OrthoDB" id="255819at2759"/>
<feature type="compositionally biased region" description="Basic and acidic residues" evidence="13">
    <location>
        <begin position="56"/>
        <end position="81"/>
    </location>
</feature>
<dbReference type="EC" id="5.3.3.12" evidence="8"/>
<accession>A0A8E2JGG5</accession>
<evidence type="ECO:0000256" key="10">
    <source>
        <dbReference type="ARBA" id="ARBA00041631"/>
    </source>
</evidence>
<dbReference type="AlphaFoldDB" id="A0A8E2JGG5"/>
<feature type="compositionally biased region" description="Low complexity" evidence="13">
    <location>
        <begin position="264"/>
        <end position="282"/>
    </location>
</feature>
<evidence type="ECO:0000256" key="2">
    <source>
        <dbReference type="ARBA" id="ARBA00005851"/>
    </source>
</evidence>
<reference evidence="14 15" key="1">
    <citation type="journal article" date="2016" name="Nat. Commun.">
        <title>Ectomycorrhizal ecology is imprinted in the genome of the dominant symbiotic fungus Cenococcum geophilum.</title>
        <authorList>
            <consortium name="DOE Joint Genome Institute"/>
            <person name="Peter M."/>
            <person name="Kohler A."/>
            <person name="Ohm R.A."/>
            <person name="Kuo A."/>
            <person name="Krutzmann J."/>
            <person name="Morin E."/>
            <person name="Arend M."/>
            <person name="Barry K.W."/>
            <person name="Binder M."/>
            <person name="Choi C."/>
            <person name="Clum A."/>
            <person name="Copeland A."/>
            <person name="Grisel N."/>
            <person name="Haridas S."/>
            <person name="Kipfer T."/>
            <person name="LaButti K."/>
            <person name="Lindquist E."/>
            <person name="Lipzen A."/>
            <person name="Maire R."/>
            <person name="Meier B."/>
            <person name="Mihaltcheva S."/>
            <person name="Molinier V."/>
            <person name="Murat C."/>
            <person name="Poggeler S."/>
            <person name="Quandt C.A."/>
            <person name="Sperisen C."/>
            <person name="Tritt A."/>
            <person name="Tisserant E."/>
            <person name="Crous P.W."/>
            <person name="Henrissat B."/>
            <person name="Nehls U."/>
            <person name="Egli S."/>
            <person name="Spatafora J.W."/>
            <person name="Grigoriev I.V."/>
            <person name="Martin F.M."/>
        </authorList>
    </citation>
    <scope>NUCLEOTIDE SEQUENCE [LARGE SCALE GENOMIC DNA]</scope>
    <source>
        <strain evidence="14 15">CBS 459.81</strain>
    </source>
</reference>
<evidence type="ECO:0000256" key="7">
    <source>
        <dbReference type="ARBA" id="ARBA00036823"/>
    </source>
</evidence>
<comment type="catalytic activity">
    <reaction evidence="6">
        <text>3-phenylpyruvate = enol-phenylpyruvate</text>
        <dbReference type="Rhea" id="RHEA:17097"/>
        <dbReference type="ChEBI" id="CHEBI:16815"/>
        <dbReference type="ChEBI" id="CHEBI:18005"/>
        <dbReference type="EC" id="5.3.2.1"/>
    </reaction>
</comment>
<feature type="compositionally biased region" description="Polar residues" evidence="13">
    <location>
        <begin position="30"/>
        <end position="43"/>
    </location>
</feature>
<feature type="compositionally biased region" description="Low complexity" evidence="13">
    <location>
        <begin position="344"/>
        <end position="356"/>
    </location>
</feature>
<evidence type="ECO:0000256" key="5">
    <source>
        <dbReference type="ARBA" id="ARBA00023235"/>
    </source>
</evidence>
<dbReference type="PANTHER" id="PTHR11954:SF6">
    <property type="entry name" value="MACROPHAGE MIGRATION INHIBITORY FACTOR"/>
    <property type="match status" value="1"/>
</dbReference>
<keyword evidence="4" id="KW-0964">Secreted</keyword>
<dbReference type="EMBL" id="KV744914">
    <property type="protein sequence ID" value="OCK81618.1"/>
    <property type="molecule type" value="Genomic_DNA"/>
</dbReference>
<keyword evidence="3" id="KW-0202">Cytokine</keyword>
<feature type="compositionally biased region" description="Basic residues" evidence="13">
    <location>
        <begin position="371"/>
        <end position="383"/>
    </location>
</feature>
<evidence type="ECO:0000256" key="13">
    <source>
        <dbReference type="SAM" id="MobiDB-lite"/>
    </source>
</evidence>
<dbReference type="SUPFAM" id="SSF55331">
    <property type="entry name" value="Tautomerase/MIF"/>
    <property type="match status" value="1"/>
</dbReference>
<evidence type="ECO:0000256" key="1">
    <source>
        <dbReference type="ARBA" id="ARBA00004613"/>
    </source>
</evidence>